<name>A0A229UPI3_9BACL</name>
<gene>
    <name evidence="1" type="ORF">CF651_16905</name>
</gene>
<proteinExistence type="predicted"/>
<keyword evidence="2" id="KW-1185">Reference proteome</keyword>
<reference evidence="1 2" key="1">
    <citation type="submission" date="2017-07" db="EMBL/GenBank/DDBJ databases">
        <title>Genome sequencing and assembly of Paenibacillus rigui.</title>
        <authorList>
            <person name="Mayilraj S."/>
        </authorList>
    </citation>
    <scope>NUCLEOTIDE SEQUENCE [LARGE SCALE GENOMIC DNA]</scope>
    <source>
        <strain evidence="1 2">JCM 16352</strain>
    </source>
</reference>
<evidence type="ECO:0000313" key="1">
    <source>
        <dbReference type="EMBL" id="OXM85270.1"/>
    </source>
</evidence>
<protein>
    <submittedName>
        <fullName evidence="1">Uncharacterized protein</fullName>
    </submittedName>
</protein>
<dbReference type="EMBL" id="NMQW01000023">
    <property type="protein sequence ID" value="OXM85270.1"/>
    <property type="molecule type" value="Genomic_DNA"/>
</dbReference>
<comment type="caution">
    <text evidence="1">The sequence shown here is derived from an EMBL/GenBank/DDBJ whole genome shotgun (WGS) entry which is preliminary data.</text>
</comment>
<dbReference type="RefSeq" id="WP_094016034.1">
    <property type="nucleotide sequence ID" value="NZ_NMQW01000023.1"/>
</dbReference>
<organism evidence="1 2">
    <name type="scientific">Paenibacillus rigui</name>
    <dbReference type="NCBI Taxonomy" id="554312"/>
    <lineage>
        <taxon>Bacteria</taxon>
        <taxon>Bacillati</taxon>
        <taxon>Bacillota</taxon>
        <taxon>Bacilli</taxon>
        <taxon>Bacillales</taxon>
        <taxon>Paenibacillaceae</taxon>
        <taxon>Paenibacillus</taxon>
    </lineage>
</organism>
<dbReference type="Proteomes" id="UP000215509">
    <property type="component" value="Unassembled WGS sequence"/>
</dbReference>
<dbReference type="AlphaFoldDB" id="A0A229UPI3"/>
<evidence type="ECO:0000313" key="2">
    <source>
        <dbReference type="Proteomes" id="UP000215509"/>
    </source>
</evidence>
<dbReference type="OrthoDB" id="2625059at2"/>
<accession>A0A229UPI3</accession>
<sequence>MGNEIDLAVEKIEQLNYRNQRAMMELVRRSLKMNEDEFNKELLLAYAHRNPVHILEIAIALSYEEIIKSLPDQYHDSKSR</sequence>